<reference evidence="14" key="2">
    <citation type="submission" date="2025-09" db="UniProtKB">
        <authorList>
            <consortium name="Ensembl"/>
        </authorList>
    </citation>
    <scope>IDENTIFICATION</scope>
</reference>
<feature type="region of interest" description="Disordered" evidence="12">
    <location>
        <begin position="777"/>
        <end position="805"/>
    </location>
</feature>
<feature type="domain" description="Kinesin motor" evidence="13">
    <location>
        <begin position="1"/>
        <end position="236"/>
    </location>
</feature>
<dbReference type="GO" id="GO:0007292">
    <property type="term" value="P:female gamete generation"/>
    <property type="evidence" value="ECO:0007669"/>
    <property type="project" value="UniProtKB-ARBA"/>
</dbReference>
<feature type="compositionally biased region" description="Basic and acidic residues" evidence="12">
    <location>
        <begin position="283"/>
        <end position="298"/>
    </location>
</feature>
<dbReference type="Ensembl" id="ENSCCRT00010051005.1">
    <property type="protein sequence ID" value="ENSCCRP00010046541.1"/>
    <property type="gene ID" value="ENSCCRG00010013248.1"/>
</dbReference>
<feature type="compositionally biased region" description="Low complexity" evidence="12">
    <location>
        <begin position="789"/>
        <end position="803"/>
    </location>
</feature>
<evidence type="ECO:0000256" key="8">
    <source>
        <dbReference type="ARBA" id="ARBA00023212"/>
    </source>
</evidence>
<sequence>MVDAAECCVKVMCRFRPLNESEITRGDKYIPKFKEDTVVISVSYFEIYMDKIRDLLDVSKTNLAVHEDKNRVPFVKGCTERFVSSPEDVMDVIDEGKSNRHVAVTNMNEHSSRSHSIFLINIKQENVETEKKLSGKLYLVDLAGSEKVSKTGAEGSVLDEAKNINKSLSALGNVISALAEGTKTHVPYRDSKMTRILQDSLGGNCRTTIVICCSPSVYNEAETKSTLMFGQRAKTIKNTVSVNMELTAEEWKKKYEKEKEKTRNLKIIIQRLENELKRWRKGETVPADEQHSSKELKNSEAAPIIEASAPPPERLSDSEKTQYEELINDLYQQLDDKDDEINQHSQLAENLKQQMVDQDELLASTRRDYEKIQEDLSRLQHENEAAKEEVKEVLQALEELAVNYDQKSHEVEDRSKTNQQLTEELMQKSVTLAGVERDLSALQELSGHHKKRSAEILSLLLRDLNEIGSVIMTEMNGGMEEEFTMARLFISKMKSEVKSLVNRSKQLESTQADTMRKMQANEKELASCQLLISQHQAKIKSLTDYMQNIEQKKRQLEESHDSLMEELAKLNAQEKMHEVSFMDKEKEHMSRMQDAEEMKKALEQQMESHREAHQKQLSRLRDEIEEKQRILDELKDVNQALQLEQNQLKSDYEKLKQEEQKKDERLQKLLVELDTDESGGSLAQKQKIIFLENNLEQLTKVHKQLVRDNADLRCELPKLEKRLRATAERVKILESALREAKESAMRDRKKYQQEVDRIKEVIRANNQARMKHTAQIGHHILIKTHDDTTSTNRSTNSSSSSSTITGASENLSMYVWLSDFSATTICIASF</sequence>
<evidence type="ECO:0000256" key="10">
    <source>
        <dbReference type="RuleBase" id="RU000394"/>
    </source>
</evidence>
<dbReference type="PANTHER" id="PTHR47968:SF70">
    <property type="entry name" value="KINESIN HEAVY CHAIN ISOFORM 5C"/>
    <property type="match status" value="1"/>
</dbReference>
<evidence type="ECO:0000256" key="5">
    <source>
        <dbReference type="ARBA" id="ARBA00022840"/>
    </source>
</evidence>
<keyword evidence="15" id="KW-1185">Reference proteome</keyword>
<keyword evidence="8" id="KW-0206">Cytoskeleton</keyword>
<feature type="compositionally biased region" description="Low complexity" evidence="12">
    <location>
        <begin position="299"/>
        <end position="308"/>
    </location>
</feature>
<dbReference type="PANTHER" id="PTHR47968">
    <property type="entry name" value="CENTROMERE PROTEIN E"/>
    <property type="match status" value="1"/>
</dbReference>
<dbReference type="FunFam" id="3.40.850.10:FF:000067">
    <property type="entry name" value="Kinesin-like protein"/>
    <property type="match status" value="1"/>
</dbReference>
<dbReference type="InterPro" id="IPR027640">
    <property type="entry name" value="Kinesin-like_fam"/>
</dbReference>
<dbReference type="SUPFAM" id="SSF52540">
    <property type="entry name" value="P-loop containing nucleoside triphosphate hydrolases"/>
    <property type="match status" value="1"/>
</dbReference>
<dbReference type="Proteomes" id="UP000694427">
    <property type="component" value="Unplaced"/>
</dbReference>
<evidence type="ECO:0000256" key="3">
    <source>
        <dbReference type="ARBA" id="ARBA00022701"/>
    </source>
</evidence>
<name>A0A8C1KFT8_CYPCA</name>
<dbReference type="GO" id="GO:0048489">
    <property type="term" value="P:synaptic vesicle transport"/>
    <property type="evidence" value="ECO:0007669"/>
    <property type="project" value="UniProtKB-ARBA"/>
</dbReference>
<evidence type="ECO:0000256" key="7">
    <source>
        <dbReference type="ARBA" id="ARBA00023175"/>
    </source>
</evidence>
<comment type="caution">
    <text evidence="9">Lacks conserved residue(s) required for the propagation of feature annotation.</text>
</comment>
<protein>
    <recommendedName>
        <fullName evidence="10">Kinesin-like protein</fullName>
    </recommendedName>
</protein>
<comment type="subcellular location">
    <subcellularLocation>
        <location evidence="1">Cytoplasm</location>
        <location evidence="1">Cytoskeleton</location>
    </subcellularLocation>
</comment>
<evidence type="ECO:0000256" key="4">
    <source>
        <dbReference type="ARBA" id="ARBA00022741"/>
    </source>
</evidence>
<dbReference type="SMART" id="SM00129">
    <property type="entry name" value="KISc"/>
    <property type="match status" value="1"/>
</dbReference>
<dbReference type="GO" id="GO:0098957">
    <property type="term" value="P:anterograde axonal transport of mitochondrion"/>
    <property type="evidence" value="ECO:0007669"/>
    <property type="project" value="UniProtKB-ARBA"/>
</dbReference>
<evidence type="ECO:0000256" key="2">
    <source>
        <dbReference type="ARBA" id="ARBA00022490"/>
    </source>
</evidence>
<proteinExistence type="inferred from homology"/>
<feature type="region of interest" description="Disordered" evidence="12">
    <location>
        <begin position="283"/>
        <end position="320"/>
    </location>
</feature>
<dbReference type="InterPro" id="IPR059182">
    <property type="entry name" value="Khc_C"/>
</dbReference>
<dbReference type="GO" id="GO:0003777">
    <property type="term" value="F:microtubule motor activity"/>
    <property type="evidence" value="ECO:0007669"/>
    <property type="project" value="InterPro"/>
</dbReference>
<evidence type="ECO:0000256" key="12">
    <source>
        <dbReference type="SAM" id="MobiDB-lite"/>
    </source>
</evidence>
<dbReference type="PRINTS" id="PR00380">
    <property type="entry name" value="KINESINHEAVY"/>
</dbReference>
<dbReference type="AlphaFoldDB" id="A0A8C1KFT8"/>
<evidence type="ECO:0000313" key="14">
    <source>
        <dbReference type="Ensembl" id="ENSCCRP00010046541.1"/>
    </source>
</evidence>
<dbReference type="Pfam" id="PF00225">
    <property type="entry name" value="Kinesin"/>
    <property type="match status" value="1"/>
</dbReference>
<evidence type="ECO:0000256" key="11">
    <source>
        <dbReference type="SAM" id="Coils"/>
    </source>
</evidence>
<accession>A0A8C1KFT8</accession>
<dbReference type="InterPro" id="IPR036961">
    <property type="entry name" value="Kinesin_motor_dom_sf"/>
</dbReference>
<feature type="coiled-coil region" evidence="11">
    <location>
        <begin position="320"/>
        <end position="414"/>
    </location>
</feature>
<dbReference type="InterPro" id="IPR019821">
    <property type="entry name" value="Kinesin_motor_CS"/>
</dbReference>
<evidence type="ECO:0000259" key="13">
    <source>
        <dbReference type="PROSITE" id="PS50067"/>
    </source>
</evidence>
<evidence type="ECO:0000313" key="15">
    <source>
        <dbReference type="Proteomes" id="UP000694427"/>
    </source>
</evidence>
<keyword evidence="2" id="KW-0963">Cytoplasm</keyword>
<dbReference type="Gene3D" id="3.40.850.10">
    <property type="entry name" value="Kinesin motor domain"/>
    <property type="match status" value="1"/>
</dbReference>
<feature type="coiled-coil region" evidence="11">
    <location>
        <begin position="490"/>
        <end position="768"/>
    </location>
</feature>
<dbReference type="GO" id="GO:0048731">
    <property type="term" value="P:system development"/>
    <property type="evidence" value="ECO:0007669"/>
    <property type="project" value="UniProtKB-ARBA"/>
</dbReference>
<dbReference type="CDD" id="cd23649">
    <property type="entry name" value="Khc_CBD_cc"/>
    <property type="match status" value="1"/>
</dbReference>
<dbReference type="Gene3D" id="6.10.250.1590">
    <property type="match status" value="1"/>
</dbReference>
<dbReference type="GO" id="GO:0005524">
    <property type="term" value="F:ATP binding"/>
    <property type="evidence" value="ECO:0007669"/>
    <property type="project" value="UniProtKB-KW"/>
</dbReference>
<comment type="similarity">
    <text evidence="9 10">Belongs to the TRAFAC class myosin-kinesin ATPase superfamily. Kinesin family.</text>
</comment>
<evidence type="ECO:0000256" key="1">
    <source>
        <dbReference type="ARBA" id="ARBA00004245"/>
    </source>
</evidence>
<dbReference type="GO" id="GO:0007097">
    <property type="term" value="P:nuclear migration"/>
    <property type="evidence" value="ECO:0007669"/>
    <property type="project" value="UniProtKB-ARBA"/>
</dbReference>
<dbReference type="GO" id="GO:0030951">
    <property type="term" value="P:establishment or maintenance of microtubule cytoskeleton polarity"/>
    <property type="evidence" value="ECO:0007669"/>
    <property type="project" value="UniProtKB-ARBA"/>
</dbReference>
<organism evidence="14 15">
    <name type="scientific">Cyprinus carpio</name>
    <name type="common">Common carp</name>
    <dbReference type="NCBI Taxonomy" id="7962"/>
    <lineage>
        <taxon>Eukaryota</taxon>
        <taxon>Metazoa</taxon>
        <taxon>Chordata</taxon>
        <taxon>Craniata</taxon>
        <taxon>Vertebrata</taxon>
        <taxon>Euteleostomi</taxon>
        <taxon>Actinopterygii</taxon>
        <taxon>Neopterygii</taxon>
        <taxon>Teleostei</taxon>
        <taxon>Ostariophysi</taxon>
        <taxon>Cypriniformes</taxon>
        <taxon>Cyprinidae</taxon>
        <taxon>Cyprininae</taxon>
        <taxon>Cyprinus</taxon>
    </lineage>
</organism>
<reference evidence="14" key="1">
    <citation type="submission" date="2025-08" db="UniProtKB">
        <authorList>
            <consortium name="Ensembl"/>
        </authorList>
    </citation>
    <scope>IDENTIFICATION</scope>
</reference>
<dbReference type="GO" id="GO:0008017">
    <property type="term" value="F:microtubule binding"/>
    <property type="evidence" value="ECO:0007669"/>
    <property type="project" value="InterPro"/>
</dbReference>
<keyword evidence="6 11" id="KW-0175">Coiled coil</keyword>
<keyword evidence="7 10" id="KW-0505">Motor protein</keyword>
<keyword evidence="3 10" id="KW-0493">Microtubule</keyword>
<evidence type="ECO:0000256" key="9">
    <source>
        <dbReference type="PROSITE-ProRule" id="PRU00283"/>
    </source>
</evidence>
<keyword evidence="4 10" id="KW-0547">Nucleotide-binding</keyword>
<dbReference type="GO" id="GO:0005874">
    <property type="term" value="C:microtubule"/>
    <property type="evidence" value="ECO:0007669"/>
    <property type="project" value="UniProtKB-KW"/>
</dbReference>
<dbReference type="InterPro" id="IPR001752">
    <property type="entry name" value="Kinesin_motor_dom"/>
</dbReference>
<keyword evidence="5 10" id="KW-0067">ATP-binding</keyword>
<dbReference type="InterPro" id="IPR027417">
    <property type="entry name" value="P-loop_NTPase"/>
</dbReference>
<feature type="coiled-coil region" evidence="11">
    <location>
        <begin position="241"/>
        <end position="282"/>
    </location>
</feature>
<dbReference type="PROSITE" id="PS50067">
    <property type="entry name" value="KINESIN_MOTOR_2"/>
    <property type="match status" value="1"/>
</dbReference>
<evidence type="ECO:0000256" key="6">
    <source>
        <dbReference type="ARBA" id="ARBA00023054"/>
    </source>
</evidence>
<dbReference type="PROSITE" id="PS00411">
    <property type="entry name" value="KINESIN_MOTOR_1"/>
    <property type="match status" value="1"/>
</dbReference>
<dbReference type="GO" id="GO:0032991">
    <property type="term" value="C:protein-containing complex"/>
    <property type="evidence" value="ECO:0007669"/>
    <property type="project" value="UniProtKB-ARBA"/>
</dbReference>
<dbReference type="GO" id="GO:1904115">
    <property type="term" value="C:axon cytoplasm"/>
    <property type="evidence" value="ECO:0007669"/>
    <property type="project" value="GOC"/>
</dbReference>